<sequence>MSIVHKLRRQVSELDILKSVYLNSMRPLPVHLRYNINRALRSPYSTLEDENKIIFIHIPKTAGNAIMKSLYGAPATGHDYAMRYLKYDAEKFYSYYKFAVVRNPWDRLVSSFFYLKQGGMGFFDKDFANKYLSTIDSFDYFLDKMADDLKYREKILSWVHFVPQTKFICDPSGNVLVDEVLKIENIDDAFGDLKIKLGKQSASLIRHNDSKRDSYKFYYNNKGVDVVQYIYTQDVNRLGYEF</sequence>
<accession>A0ABV7LUV3</accession>
<dbReference type="Pfam" id="PF03567">
    <property type="entry name" value="Sulfotransfer_2"/>
    <property type="match status" value="1"/>
</dbReference>
<dbReference type="InterPro" id="IPR005331">
    <property type="entry name" value="Sulfotransferase"/>
</dbReference>
<dbReference type="Proteomes" id="UP001595579">
    <property type="component" value="Unassembled WGS sequence"/>
</dbReference>
<reference evidence="2" key="1">
    <citation type="journal article" date="2019" name="Int. J. Syst. Evol. Microbiol.">
        <title>The Global Catalogue of Microorganisms (GCM) 10K type strain sequencing project: providing services to taxonomists for standard genome sequencing and annotation.</title>
        <authorList>
            <consortium name="The Broad Institute Genomics Platform"/>
            <consortium name="The Broad Institute Genome Sequencing Center for Infectious Disease"/>
            <person name="Wu L."/>
            <person name="Ma J."/>
        </authorList>
    </citation>
    <scope>NUCLEOTIDE SEQUENCE [LARGE SCALE GENOMIC DNA]</scope>
    <source>
        <strain evidence="2">CECT 7698</strain>
    </source>
</reference>
<dbReference type="SUPFAM" id="SSF52540">
    <property type="entry name" value="P-loop containing nucleoside triphosphate hydrolases"/>
    <property type="match status" value="1"/>
</dbReference>
<protein>
    <submittedName>
        <fullName evidence="1">Sulfotransferase family 2 domain-containing protein</fullName>
    </submittedName>
</protein>
<dbReference type="InterPro" id="IPR027417">
    <property type="entry name" value="P-loop_NTPase"/>
</dbReference>
<evidence type="ECO:0000313" key="2">
    <source>
        <dbReference type="Proteomes" id="UP001595579"/>
    </source>
</evidence>
<comment type="caution">
    <text evidence="1">The sequence shown here is derived from an EMBL/GenBank/DDBJ whole genome shotgun (WGS) entry which is preliminary data.</text>
</comment>
<keyword evidence="2" id="KW-1185">Reference proteome</keyword>
<dbReference type="EMBL" id="JBHRUG010000049">
    <property type="protein sequence ID" value="MFC3286228.1"/>
    <property type="molecule type" value="Genomic_DNA"/>
</dbReference>
<name>A0ABV7LUV3_9GAMM</name>
<gene>
    <name evidence="1" type="ORF">ACFOEV_21725</name>
</gene>
<organism evidence="1 2">
    <name type="scientific">Litchfieldella rifensis</name>
    <dbReference type="NCBI Taxonomy" id="762643"/>
    <lineage>
        <taxon>Bacteria</taxon>
        <taxon>Pseudomonadati</taxon>
        <taxon>Pseudomonadota</taxon>
        <taxon>Gammaproteobacteria</taxon>
        <taxon>Oceanospirillales</taxon>
        <taxon>Halomonadaceae</taxon>
        <taxon>Litchfieldella</taxon>
    </lineage>
</organism>
<proteinExistence type="predicted"/>
<dbReference type="RefSeq" id="WP_386777090.1">
    <property type="nucleotide sequence ID" value="NZ_JBHRUG010000049.1"/>
</dbReference>
<evidence type="ECO:0000313" key="1">
    <source>
        <dbReference type="EMBL" id="MFC3286228.1"/>
    </source>
</evidence>
<dbReference type="Gene3D" id="3.40.50.300">
    <property type="entry name" value="P-loop containing nucleotide triphosphate hydrolases"/>
    <property type="match status" value="1"/>
</dbReference>